<evidence type="ECO:0000313" key="2">
    <source>
        <dbReference type="Proteomes" id="UP000269396"/>
    </source>
</evidence>
<reference evidence="1 2" key="1">
    <citation type="submission" date="2018-11" db="EMBL/GenBank/DDBJ databases">
        <authorList>
            <consortium name="Pathogen Informatics"/>
        </authorList>
    </citation>
    <scope>NUCLEOTIDE SEQUENCE [LARGE SCALE GENOMIC DNA]</scope>
    <source>
        <strain>Denwood</strain>
        <strain evidence="2">Zambia</strain>
    </source>
</reference>
<dbReference type="AlphaFoldDB" id="A0A183NM10"/>
<sequence length="87" mass="10029">MGFIGLSTHPQASQSLKLKGVSERIGDFSSLRHQQYEFIDKEFSDYPLDETNSPALNTIKKFLHRITQPQFADHTLKFTIETKQSEE</sequence>
<keyword evidence="2" id="KW-1185">Reference proteome</keyword>
<accession>A0A183NM10</accession>
<gene>
    <name evidence="1" type="ORF">SMTD_LOCUS3146</name>
</gene>
<name>A0A183NM10_9TREM</name>
<dbReference type="EMBL" id="UZAL01005251">
    <property type="protein sequence ID" value="VDO92470.1"/>
    <property type="molecule type" value="Genomic_DNA"/>
</dbReference>
<organism evidence="1 2">
    <name type="scientific">Schistosoma mattheei</name>
    <dbReference type="NCBI Taxonomy" id="31246"/>
    <lineage>
        <taxon>Eukaryota</taxon>
        <taxon>Metazoa</taxon>
        <taxon>Spiralia</taxon>
        <taxon>Lophotrochozoa</taxon>
        <taxon>Platyhelminthes</taxon>
        <taxon>Trematoda</taxon>
        <taxon>Digenea</taxon>
        <taxon>Strigeidida</taxon>
        <taxon>Schistosomatoidea</taxon>
        <taxon>Schistosomatidae</taxon>
        <taxon>Schistosoma</taxon>
    </lineage>
</organism>
<protein>
    <submittedName>
        <fullName evidence="1">Uncharacterized protein</fullName>
    </submittedName>
</protein>
<proteinExistence type="predicted"/>
<dbReference type="Proteomes" id="UP000269396">
    <property type="component" value="Unassembled WGS sequence"/>
</dbReference>
<evidence type="ECO:0000313" key="1">
    <source>
        <dbReference type="EMBL" id="VDO92470.1"/>
    </source>
</evidence>